<dbReference type="Gene3D" id="1.10.490.10">
    <property type="entry name" value="Globins"/>
    <property type="match status" value="1"/>
</dbReference>
<comment type="cofactor">
    <cofactor evidence="1">
        <name>heme</name>
        <dbReference type="ChEBI" id="CHEBI:30413"/>
    </cofactor>
</comment>
<evidence type="ECO:0000256" key="2">
    <source>
        <dbReference type="ARBA" id="ARBA00022448"/>
    </source>
</evidence>
<keyword evidence="5" id="KW-0677">Repeat</keyword>
<organism evidence="9 10">
    <name type="scientific">Trebonia kvetii</name>
    <dbReference type="NCBI Taxonomy" id="2480626"/>
    <lineage>
        <taxon>Bacteria</taxon>
        <taxon>Bacillati</taxon>
        <taxon>Actinomycetota</taxon>
        <taxon>Actinomycetes</taxon>
        <taxon>Streptosporangiales</taxon>
        <taxon>Treboniaceae</taxon>
        <taxon>Trebonia</taxon>
    </lineage>
</organism>
<sequence length="508" mass="53593">MAHQLAQVTGAGLEHRGLLNYAPGFRPFRDTVLFERIGGQATVDRLVDLLYEGIAVDDHLRPLFGRDVTASKPRQKLFFAEWLGGPRRYSERAWTDLKHAHDGKPITHALAGRWLGHFQRALEATVAADSDRRTIFGQVRPLAVALVSQPAPQDVAWCGIGARAVTRATELARRGDVAGLGAALAQAPDLLRPTYAAAVMQAAALAGRAEIVRMLLDRGVGPDGPFYLPVGVTGRAFERVIYVTPLCAARFKRRAAVESLLLAAGASEDVFTAAFLGDLTVLTRMLAADPGLALAADPAVDVLDITPVEHAVAGGQAGTLRIILGHIAHPLPGAVRALRGAAAQGSLAMAELLLAHGADATRIGVGRWVLHPELAPLLASRGAAIGSSGSWIGAACTGNQGRKDDPEYVRALLRYGARATDRRSGDVMKGATGVLALNATALHYAAKAGFLRTIEVLLESGADPAARDSLGRTPLDWLEQAAPSVSRAAVRHLLAPEREQGSASQTAT</sequence>
<dbReference type="InterPro" id="IPR036770">
    <property type="entry name" value="Ankyrin_rpt-contain_sf"/>
</dbReference>
<keyword evidence="10" id="KW-1185">Reference proteome</keyword>
<evidence type="ECO:0000313" key="10">
    <source>
        <dbReference type="Proteomes" id="UP000460272"/>
    </source>
</evidence>
<proteinExistence type="predicted"/>
<dbReference type="AlphaFoldDB" id="A0A6P2BT82"/>
<dbReference type="PROSITE" id="PS01213">
    <property type="entry name" value="GLOBIN_FAM_2"/>
    <property type="match status" value="1"/>
</dbReference>
<accession>A0A6P2BT82</accession>
<reference evidence="9 10" key="1">
    <citation type="submission" date="2018-11" db="EMBL/GenBank/DDBJ databases">
        <title>Trebonia kvetii gen.nov., sp.nov., a novel acidophilic actinobacterium, and proposal of the new actinobacterial family Treboniaceae fam. nov.</title>
        <authorList>
            <person name="Rapoport D."/>
            <person name="Sagova-Mareckova M."/>
            <person name="Sedlacek I."/>
            <person name="Provaznik J."/>
            <person name="Kralova S."/>
            <person name="Pavlinic D."/>
            <person name="Benes V."/>
            <person name="Kopecky J."/>
        </authorList>
    </citation>
    <scope>NUCLEOTIDE SEQUENCE [LARGE SCALE GENOMIC DNA]</scope>
    <source>
        <strain evidence="9 10">15Tr583</strain>
    </source>
</reference>
<dbReference type="GO" id="GO:0045732">
    <property type="term" value="P:positive regulation of protein catabolic process"/>
    <property type="evidence" value="ECO:0007669"/>
    <property type="project" value="TreeGrafter"/>
</dbReference>
<keyword evidence="6" id="KW-0408">Iron</keyword>
<keyword evidence="2" id="KW-0813">Transport</keyword>
<evidence type="ECO:0000256" key="5">
    <source>
        <dbReference type="ARBA" id="ARBA00022737"/>
    </source>
</evidence>
<dbReference type="SUPFAM" id="SSF48403">
    <property type="entry name" value="Ankyrin repeat"/>
    <property type="match status" value="1"/>
</dbReference>
<keyword evidence="3" id="KW-0349">Heme</keyword>
<evidence type="ECO:0000256" key="3">
    <source>
        <dbReference type="ARBA" id="ARBA00022617"/>
    </source>
</evidence>
<dbReference type="OrthoDB" id="9798157at2"/>
<feature type="repeat" description="ANK" evidence="8">
    <location>
        <begin position="437"/>
        <end position="469"/>
    </location>
</feature>
<dbReference type="Proteomes" id="UP000460272">
    <property type="component" value="Unassembled WGS sequence"/>
</dbReference>
<dbReference type="GO" id="GO:0019825">
    <property type="term" value="F:oxygen binding"/>
    <property type="evidence" value="ECO:0007669"/>
    <property type="project" value="InterPro"/>
</dbReference>
<evidence type="ECO:0000256" key="1">
    <source>
        <dbReference type="ARBA" id="ARBA00001971"/>
    </source>
</evidence>
<dbReference type="InterPro" id="IPR019795">
    <property type="entry name" value="Globin_bac-like_CS"/>
</dbReference>
<evidence type="ECO:0000256" key="7">
    <source>
        <dbReference type="ARBA" id="ARBA00023043"/>
    </source>
</evidence>
<dbReference type="PROSITE" id="PS50297">
    <property type="entry name" value="ANK_REP_REGION"/>
    <property type="match status" value="1"/>
</dbReference>
<dbReference type="GO" id="GO:0020037">
    <property type="term" value="F:heme binding"/>
    <property type="evidence" value="ECO:0007669"/>
    <property type="project" value="InterPro"/>
</dbReference>
<dbReference type="InterPro" id="IPR051573">
    <property type="entry name" value="Ankyrin-SOCS_box_domain"/>
</dbReference>
<dbReference type="PANTHER" id="PTHR24136:SF15">
    <property type="entry name" value="ANK_REP_REGION DOMAIN-CONTAINING PROTEIN"/>
    <property type="match status" value="1"/>
</dbReference>
<protein>
    <submittedName>
        <fullName evidence="9">Uncharacterized protein</fullName>
    </submittedName>
</protein>
<dbReference type="SUPFAM" id="SSF46458">
    <property type="entry name" value="Globin-like"/>
    <property type="match status" value="1"/>
</dbReference>
<evidence type="ECO:0000256" key="6">
    <source>
        <dbReference type="ARBA" id="ARBA00023004"/>
    </source>
</evidence>
<dbReference type="Pfam" id="PF00023">
    <property type="entry name" value="Ank"/>
    <property type="match status" value="1"/>
</dbReference>
<dbReference type="InterPro" id="IPR009050">
    <property type="entry name" value="Globin-like_sf"/>
</dbReference>
<name>A0A6P2BT82_9ACTN</name>
<dbReference type="SMART" id="SM00248">
    <property type="entry name" value="ANK"/>
    <property type="match status" value="4"/>
</dbReference>
<gene>
    <name evidence="9" type="ORF">EAS64_26105</name>
</gene>
<evidence type="ECO:0000256" key="8">
    <source>
        <dbReference type="PROSITE-ProRule" id="PRU00023"/>
    </source>
</evidence>
<evidence type="ECO:0000256" key="4">
    <source>
        <dbReference type="ARBA" id="ARBA00022723"/>
    </source>
</evidence>
<dbReference type="EMBL" id="RPFW01000005">
    <property type="protein sequence ID" value="TVZ02292.1"/>
    <property type="molecule type" value="Genomic_DNA"/>
</dbReference>
<dbReference type="PROSITE" id="PS50088">
    <property type="entry name" value="ANK_REPEAT"/>
    <property type="match status" value="1"/>
</dbReference>
<evidence type="ECO:0000313" key="9">
    <source>
        <dbReference type="EMBL" id="TVZ02292.1"/>
    </source>
</evidence>
<dbReference type="GO" id="GO:0015671">
    <property type="term" value="P:oxygen transport"/>
    <property type="evidence" value="ECO:0007669"/>
    <property type="project" value="InterPro"/>
</dbReference>
<dbReference type="InterPro" id="IPR001486">
    <property type="entry name" value="Hemoglobin_trunc"/>
</dbReference>
<comment type="caution">
    <text evidence="9">The sequence shown here is derived from an EMBL/GenBank/DDBJ whole genome shotgun (WGS) entry which is preliminary data.</text>
</comment>
<dbReference type="GO" id="GO:0016567">
    <property type="term" value="P:protein ubiquitination"/>
    <property type="evidence" value="ECO:0007669"/>
    <property type="project" value="TreeGrafter"/>
</dbReference>
<dbReference type="PANTHER" id="PTHR24136">
    <property type="entry name" value="SOWAH (DROSOPHILA) HOMOLOG"/>
    <property type="match status" value="1"/>
</dbReference>
<dbReference type="GO" id="GO:0046872">
    <property type="term" value="F:metal ion binding"/>
    <property type="evidence" value="ECO:0007669"/>
    <property type="project" value="UniProtKB-KW"/>
</dbReference>
<dbReference type="InterPro" id="IPR002110">
    <property type="entry name" value="Ankyrin_rpt"/>
</dbReference>
<dbReference type="Gene3D" id="1.25.40.20">
    <property type="entry name" value="Ankyrin repeat-containing domain"/>
    <property type="match status" value="2"/>
</dbReference>
<keyword evidence="7 8" id="KW-0040">ANK repeat</keyword>
<keyword evidence="4" id="KW-0479">Metal-binding</keyword>
<dbReference type="Pfam" id="PF01152">
    <property type="entry name" value="Bac_globin"/>
    <property type="match status" value="1"/>
</dbReference>
<dbReference type="InterPro" id="IPR012292">
    <property type="entry name" value="Globin/Proto"/>
</dbReference>